<evidence type="ECO:0000256" key="5">
    <source>
        <dbReference type="ARBA" id="ARBA00022516"/>
    </source>
</evidence>
<evidence type="ECO:0000256" key="9">
    <source>
        <dbReference type="ARBA" id="ARBA00023315"/>
    </source>
</evidence>
<evidence type="ECO:0000256" key="2">
    <source>
        <dbReference type="ARBA" id="ARBA00005189"/>
    </source>
</evidence>
<dbReference type="EC" id="2.3.1.20" evidence="4"/>
<keyword evidence="9 13" id="KW-0012">Acyltransferase</keyword>
<protein>
    <recommendedName>
        <fullName evidence="4">diacylglycerol O-acyltransferase</fullName>
        <ecNumber evidence="4">2.3.1.20</ecNumber>
    </recommendedName>
</protein>
<accession>A0A7I9VFW7</accession>
<evidence type="ECO:0000256" key="3">
    <source>
        <dbReference type="ARBA" id="ARBA00009587"/>
    </source>
</evidence>
<evidence type="ECO:0000256" key="7">
    <source>
        <dbReference type="ARBA" id="ARBA00022798"/>
    </source>
</evidence>
<dbReference type="InterPro" id="IPR045034">
    <property type="entry name" value="O-acyltransferase_WSD1-like"/>
</dbReference>
<comment type="catalytic activity">
    <reaction evidence="10">
        <text>an acyl-CoA + a 1,2-diacyl-sn-glycerol = a triacyl-sn-glycerol + CoA</text>
        <dbReference type="Rhea" id="RHEA:10868"/>
        <dbReference type="ChEBI" id="CHEBI:17815"/>
        <dbReference type="ChEBI" id="CHEBI:57287"/>
        <dbReference type="ChEBI" id="CHEBI:58342"/>
        <dbReference type="ChEBI" id="CHEBI:64615"/>
        <dbReference type="EC" id="2.3.1.20"/>
    </reaction>
</comment>
<name>A0A7I9VFW7_9ACTN</name>
<dbReference type="AlphaFoldDB" id="A0A7I9VFW7"/>
<dbReference type="InterPro" id="IPR004255">
    <property type="entry name" value="O-acyltransferase_WSD1_N"/>
</dbReference>
<organism evidence="13 14">
    <name type="scientific">Gordonia spumicola</name>
    <dbReference type="NCBI Taxonomy" id="589161"/>
    <lineage>
        <taxon>Bacteria</taxon>
        <taxon>Bacillati</taxon>
        <taxon>Actinomycetota</taxon>
        <taxon>Actinomycetes</taxon>
        <taxon>Mycobacteriales</taxon>
        <taxon>Gordoniaceae</taxon>
        <taxon>Gordonia</taxon>
    </lineage>
</organism>
<evidence type="ECO:0000256" key="6">
    <source>
        <dbReference type="ARBA" id="ARBA00022679"/>
    </source>
</evidence>
<evidence type="ECO:0000259" key="11">
    <source>
        <dbReference type="Pfam" id="PF03007"/>
    </source>
</evidence>
<dbReference type="Pfam" id="PF06974">
    <property type="entry name" value="WS_DGAT_C"/>
    <property type="match status" value="1"/>
</dbReference>
<proteinExistence type="inferred from homology"/>
<dbReference type="GO" id="GO:0019432">
    <property type="term" value="P:triglyceride biosynthetic process"/>
    <property type="evidence" value="ECO:0007669"/>
    <property type="project" value="UniProtKB-UniPathway"/>
</dbReference>
<evidence type="ECO:0000256" key="8">
    <source>
        <dbReference type="ARBA" id="ARBA00023098"/>
    </source>
</evidence>
<evidence type="ECO:0000259" key="12">
    <source>
        <dbReference type="Pfam" id="PF06974"/>
    </source>
</evidence>
<keyword evidence="6 13" id="KW-0808">Transferase</keyword>
<reference evidence="14" key="1">
    <citation type="submission" date="2019-06" db="EMBL/GenBank/DDBJ databases">
        <title>Gordonia isolated from sludge of a wastewater treatment plant.</title>
        <authorList>
            <person name="Tamura T."/>
            <person name="Aoyama K."/>
            <person name="Kang Y."/>
            <person name="Saito S."/>
            <person name="Akiyama N."/>
            <person name="Yazawa K."/>
            <person name="Gonoi T."/>
            <person name="Mikami Y."/>
        </authorList>
    </citation>
    <scope>NUCLEOTIDE SEQUENCE [LARGE SCALE GENOMIC DNA]</scope>
    <source>
        <strain evidence="14">NBRC 107696</strain>
    </source>
</reference>
<dbReference type="UniPathway" id="UPA00282"/>
<dbReference type="GO" id="GO:0006071">
    <property type="term" value="P:glycerol metabolic process"/>
    <property type="evidence" value="ECO:0007669"/>
    <property type="project" value="UniProtKB-KW"/>
</dbReference>
<dbReference type="Pfam" id="PF03007">
    <property type="entry name" value="WS_DGAT_cat"/>
    <property type="match status" value="1"/>
</dbReference>
<evidence type="ECO:0000313" key="14">
    <source>
        <dbReference type="Proteomes" id="UP000444960"/>
    </source>
</evidence>
<dbReference type="GO" id="GO:0004144">
    <property type="term" value="F:diacylglycerol O-acyltransferase activity"/>
    <property type="evidence" value="ECO:0007669"/>
    <property type="project" value="UniProtKB-EC"/>
</dbReference>
<evidence type="ECO:0000313" key="13">
    <source>
        <dbReference type="EMBL" id="GEE03991.1"/>
    </source>
</evidence>
<dbReference type="PANTHER" id="PTHR31650">
    <property type="entry name" value="O-ACYLTRANSFERASE (WSD1-LIKE) FAMILY PROTEIN"/>
    <property type="match status" value="1"/>
</dbReference>
<keyword evidence="8" id="KW-0443">Lipid metabolism</keyword>
<dbReference type="Proteomes" id="UP000444960">
    <property type="component" value="Unassembled WGS sequence"/>
</dbReference>
<sequence>MDTLDRIMVNRLSAEDAMYYFLDGSGTSAHMGSLLVIDPSSAGDAVRLDYQALVSVVERRLQLAPRYRQVVKEVALGLGRPLWVDDPDFDINFHIRLSALPHPGSMGQLHELIARIMSRPLDRERPLWEMYLIEGLSGGRLAVLTKSHRCLVSGPDNPEIGEVVCDVGVVGPELDEDLWMPGSPPGQAAMTVGALADAMARPGELVDSLLNGNGPVADIWSVADKSARFVASTVQQIVNAAPDSPLNAVTTSSRLFASAQISRRDCTRIATRFECTFNDVVLAVLAGVLRRWTLSTTDTVKHGETIRAIVPLRARDAEAVTQGPGSWVPEYEPEFVTDLPIGEDSPAVRLMQVAGLADRYSGSGRRLAPEMKPLLPELGMVPFAEFSARTFSQIFQRTYNVPIAMSDSVAQRFLAGHRVAEIYTIPSLAAQRALAISVNEYGGAVQFGFIADRAVVSDLPAMVGYVEESFDELLTSGLPQDR</sequence>
<evidence type="ECO:0000256" key="1">
    <source>
        <dbReference type="ARBA" id="ARBA00004771"/>
    </source>
</evidence>
<dbReference type="InterPro" id="IPR009721">
    <property type="entry name" value="O-acyltransferase_WSD1_C"/>
</dbReference>
<dbReference type="PANTHER" id="PTHR31650:SF1">
    <property type="entry name" value="WAX ESTER SYNTHASE_DIACYLGLYCEROL ACYLTRANSFERASE 4-RELATED"/>
    <property type="match status" value="1"/>
</dbReference>
<comment type="pathway">
    <text evidence="2">Lipid metabolism.</text>
</comment>
<comment type="caution">
    <text evidence="13">The sequence shown here is derived from an EMBL/GenBank/DDBJ whole genome shotgun (WGS) entry which is preliminary data.</text>
</comment>
<evidence type="ECO:0000256" key="4">
    <source>
        <dbReference type="ARBA" id="ARBA00013244"/>
    </source>
</evidence>
<feature type="domain" description="O-acyltransferase WSD1 C-terminal" evidence="12">
    <location>
        <begin position="338"/>
        <end position="473"/>
    </location>
</feature>
<gene>
    <name evidence="13" type="ORF">nbrc107696_44370</name>
</gene>
<keyword evidence="7" id="KW-0319">Glycerol metabolism</keyword>
<keyword evidence="5" id="KW-0444">Lipid biosynthesis</keyword>
<feature type="domain" description="O-acyltransferase WSD1-like N-terminal" evidence="11">
    <location>
        <begin position="12"/>
        <end position="281"/>
    </location>
</feature>
<comment type="similarity">
    <text evidence="3">Belongs to the long-chain O-acyltransferase family.</text>
</comment>
<keyword evidence="14" id="KW-1185">Reference proteome</keyword>
<comment type="pathway">
    <text evidence="1">Glycerolipid metabolism; triacylglycerol biosynthesis.</text>
</comment>
<dbReference type="GO" id="GO:0005886">
    <property type="term" value="C:plasma membrane"/>
    <property type="evidence" value="ECO:0007669"/>
    <property type="project" value="TreeGrafter"/>
</dbReference>
<dbReference type="EMBL" id="BJOV01000005">
    <property type="protein sequence ID" value="GEE03991.1"/>
    <property type="molecule type" value="Genomic_DNA"/>
</dbReference>
<evidence type="ECO:0000256" key="10">
    <source>
        <dbReference type="ARBA" id="ARBA00048109"/>
    </source>
</evidence>